<evidence type="ECO:0000256" key="11">
    <source>
        <dbReference type="ARBA" id="ARBA00033786"/>
    </source>
</evidence>
<dbReference type="InterPro" id="IPR005481">
    <property type="entry name" value="BC-like_N"/>
</dbReference>
<dbReference type="Pfam" id="PF02785">
    <property type="entry name" value="Biotin_carb_C"/>
    <property type="match status" value="1"/>
</dbReference>
<gene>
    <name evidence="17" type="ORF">AO063_18430</name>
</gene>
<dbReference type="RefSeq" id="WP_058420591.1">
    <property type="nucleotide sequence ID" value="NZ_LKEF01000022.1"/>
</dbReference>
<dbReference type="NCBIfam" id="NF006367">
    <property type="entry name" value="PRK08591.1"/>
    <property type="match status" value="1"/>
</dbReference>
<comment type="function">
    <text evidence="2">This protein is a component of the acetyl coenzyme A carboxylase complex; first, biotin carboxylase catalyzes the carboxylation of the carrier protein and then the transcarboxylase transfers the carboxyl group to form malonyl-CoA.</text>
</comment>
<dbReference type="EMBL" id="LKEF01000022">
    <property type="protein sequence ID" value="KTB64193.1"/>
    <property type="molecule type" value="Genomic_DNA"/>
</dbReference>
<dbReference type="SUPFAM" id="SSF51230">
    <property type="entry name" value="Single hybrid motif"/>
    <property type="match status" value="1"/>
</dbReference>
<dbReference type="Pfam" id="PF21139">
    <property type="entry name" value="BT_MCC_alpha"/>
    <property type="match status" value="1"/>
</dbReference>
<organism evidence="17 18">
    <name type="scientific">Pseudomonas fluorescens ICMP 11288</name>
    <dbReference type="NCBI Taxonomy" id="1198309"/>
    <lineage>
        <taxon>Bacteria</taxon>
        <taxon>Pseudomonadati</taxon>
        <taxon>Pseudomonadota</taxon>
        <taxon>Gammaproteobacteria</taxon>
        <taxon>Pseudomonadales</taxon>
        <taxon>Pseudomonadaceae</taxon>
        <taxon>Pseudomonas</taxon>
    </lineage>
</organism>
<evidence type="ECO:0000256" key="5">
    <source>
        <dbReference type="ARBA" id="ARBA00017242"/>
    </source>
</evidence>
<dbReference type="Pfam" id="PF00289">
    <property type="entry name" value="Biotin_carb_N"/>
    <property type="match status" value="1"/>
</dbReference>
<dbReference type="InterPro" id="IPR005479">
    <property type="entry name" value="CPAse_ATP-bd"/>
</dbReference>
<keyword evidence="8 13" id="KW-0067">ATP-binding</keyword>
<evidence type="ECO:0000259" key="14">
    <source>
        <dbReference type="PROSITE" id="PS50968"/>
    </source>
</evidence>
<dbReference type="SUPFAM" id="SSF52440">
    <property type="entry name" value="PreATP-grasp domain"/>
    <property type="match status" value="1"/>
</dbReference>
<dbReference type="SUPFAM" id="SSF56059">
    <property type="entry name" value="Glutathione synthetase ATP-binding domain-like"/>
    <property type="match status" value="1"/>
</dbReference>
<evidence type="ECO:0000256" key="12">
    <source>
        <dbReference type="ARBA" id="ARBA00048600"/>
    </source>
</evidence>
<comment type="catalytic activity">
    <reaction evidence="12">
        <text>N(6)-biotinyl-L-lysyl-[protein] + hydrogencarbonate + ATP = N(6)-carboxybiotinyl-L-lysyl-[protein] + ADP + phosphate + H(+)</text>
        <dbReference type="Rhea" id="RHEA:13501"/>
        <dbReference type="Rhea" id="RHEA-COMP:10505"/>
        <dbReference type="Rhea" id="RHEA-COMP:10506"/>
        <dbReference type="ChEBI" id="CHEBI:15378"/>
        <dbReference type="ChEBI" id="CHEBI:17544"/>
        <dbReference type="ChEBI" id="CHEBI:30616"/>
        <dbReference type="ChEBI" id="CHEBI:43474"/>
        <dbReference type="ChEBI" id="CHEBI:83144"/>
        <dbReference type="ChEBI" id="CHEBI:83145"/>
        <dbReference type="ChEBI" id="CHEBI:456216"/>
        <dbReference type="EC" id="6.3.4.14"/>
    </reaction>
</comment>
<evidence type="ECO:0000256" key="2">
    <source>
        <dbReference type="ARBA" id="ARBA00003761"/>
    </source>
</evidence>
<reference evidence="17 18" key="1">
    <citation type="submission" date="2015-09" db="EMBL/GenBank/DDBJ databases">
        <title>Genome sequence of ICMP 11288.</title>
        <authorList>
            <person name="Visnovsky S."/>
            <person name="Lu A."/>
            <person name="Panda P."/>
            <person name="Pitman A."/>
        </authorList>
    </citation>
    <scope>NUCLEOTIDE SEQUENCE [LARGE SCALE GENOMIC DNA]</scope>
    <source>
        <strain evidence="17 18">ICMP 11288</strain>
    </source>
</reference>
<dbReference type="FunFam" id="3.30.1490.20:FF:000003">
    <property type="entry name" value="acetyl-CoA carboxylase isoform X1"/>
    <property type="match status" value="1"/>
</dbReference>
<dbReference type="Gene3D" id="2.40.50.100">
    <property type="match status" value="1"/>
</dbReference>
<dbReference type="PROSITE" id="PS50975">
    <property type="entry name" value="ATP_GRASP"/>
    <property type="match status" value="1"/>
</dbReference>
<comment type="caution">
    <text evidence="17">The sequence shown here is derived from an EMBL/GenBank/DDBJ whole genome shotgun (WGS) entry which is preliminary data.</text>
</comment>
<dbReference type="InterPro" id="IPR048429">
    <property type="entry name" value="MCC_alpha_BT"/>
</dbReference>
<dbReference type="InterPro" id="IPR016185">
    <property type="entry name" value="PreATP-grasp_dom_sf"/>
</dbReference>
<dbReference type="GO" id="GO:0046872">
    <property type="term" value="F:metal ion binding"/>
    <property type="evidence" value="ECO:0007669"/>
    <property type="project" value="InterPro"/>
</dbReference>
<dbReference type="PROSITE" id="PS00867">
    <property type="entry name" value="CPSASE_2"/>
    <property type="match status" value="1"/>
</dbReference>
<dbReference type="PROSITE" id="PS50968">
    <property type="entry name" value="BIOTINYL_LIPOYL"/>
    <property type="match status" value="1"/>
</dbReference>
<feature type="domain" description="ATP-grasp" evidence="15">
    <location>
        <begin position="122"/>
        <end position="319"/>
    </location>
</feature>
<accession>A0A0W0HUJ5</accession>
<comment type="subunit">
    <text evidence="4">Acetyl-CoA carboxylase is a heterohexamer of biotin carboxyl carrier protein, biotin carboxylase and the two subunits of carboxyl transferase in a 2:2 complex.</text>
</comment>
<feature type="domain" description="Lipoyl-binding" evidence="14">
    <location>
        <begin position="562"/>
        <end position="638"/>
    </location>
</feature>
<evidence type="ECO:0000256" key="6">
    <source>
        <dbReference type="ARBA" id="ARBA00022598"/>
    </source>
</evidence>
<evidence type="ECO:0000256" key="10">
    <source>
        <dbReference type="ARBA" id="ARBA00023267"/>
    </source>
</evidence>
<dbReference type="PROSITE" id="PS00866">
    <property type="entry name" value="CPSASE_1"/>
    <property type="match status" value="1"/>
</dbReference>
<name>A0A0W0HUJ5_PSEFL</name>
<dbReference type="PROSITE" id="PS50979">
    <property type="entry name" value="BC"/>
    <property type="match status" value="1"/>
</dbReference>
<evidence type="ECO:0000256" key="1">
    <source>
        <dbReference type="ARBA" id="ARBA00001953"/>
    </source>
</evidence>
<dbReference type="InterPro" id="IPR005482">
    <property type="entry name" value="Biotin_COase_C"/>
</dbReference>
<dbReference type="InterPro" id="IPR050856">
    <property type="entry name" value="Biotin_carboxylase_complex"/>
</dbReference>
<dbReference type="InterPro" id="IPR011053">
    <property type="entry name" value="Single_hybrid_motif"/>
</dbReference>
<dbReference type="InterPro" id="IPR011764">
    <property type="entry name" value="Biotin_carboxylation_dom"/>
</dbReference>
<evidence type="ECO:0000313" key="18">
    <source>
        <dbReference type="Proteomes" id="UP000054197"/>
    </source>
</evidence>
<dbReference type="FunFam" id="3.40.50.20:FF:000010">
    <property type="entry name" value="Propionyl-CoA carboxylase subunit alpha"/>
    <property type="match status" value="1"/>
</dbReference>
<evidence type="ECO:0000256" key="7">
    <source>
        <dbReference type="ARBA" id="ARBA00022741"/>
    </source>
</evidence>
<evidence type="ECO:0000256" key="4">
    <source>
        <dbReference type="ARBA" id="ARBA00011750"/>
    </source>
</evidence>
<dbReference type="InterPro" id="IPR000089">
    <property type="entry name" value="Biotin_lipoyl"/>
</dbReference>
<protein>
    <recommendedName>
        <fullName evidence="5">Biotin carboxylase</fullName>
    </recommendedName>
    <alternativeName>
        <fullName evidence="11">Acetyl-coenzyme A carboxylase biotin carboxylase subunit A</fullName>
    </alternativeName>
</protein>
<dbReference type="FunFam" id="2.40.50.100:FF:000003">
    <property type="entry name" value="Acetyl-CoA carboxylase biotin carboxyl carrier protein"/>
    <property type="match status" value="1"/>
</dbReference>
<dbReference type="InterPro" id="IPR001882">
    <property type="entry name" value="Biotin_BS"/>
</dbReference>
<keyword evidence="9" id="KW-0809">Transit peptide</keyword>
<feature type="domain" description="Biotin carboxylation" evidence="16">
    <location>
        <begin position="3"/>
        <end position="446"/>
    </location>
</feature>
<dbReference type="InterPro" id="IPR011761">
    <property type="entry name" value="ATP-grasp"/>
</dbReference>
<dbReference type="GO" id="GO:0005524">
    <property type="term" value="F:ATP binding"/>
    <property type="evidence" value="ECO:0007669"/>
    <property type="project" value="UniProtKB-UniRule"/>
</dbReference>
<evidence type="ECO:0000256" key="9">
    <source>
        <dbReference type="ARBA" id="ARBA00022946"/>
    </source>
</evidence>
<evidence type="ECO:0000256" key="8">
    <source>
        <dbReference type="ARBA" id="ARBA00022840"/>
    </source>
</evidence>
<keyword evidence="7 13" id="KW-0547">Nucleotide-binding</keyword>
<comment type="pathway">
    <text evidence="3">Lipid metabolism; malonyl-CoA biosynthesis; malonyl-CoA from acetyl-CoA: step 1/1.</text>
</comment>
<dbReference type="FunFam" id="3.30.470.20:FF:000028">
    <property type="entry name" value="Methylcrotonoyl-CoA carboxylase subunit alpha, mitochondrial"/>
    <property type="match status" value="1"/>
</dbReference>
<dbReference type="Proteomes" id="UP000054197">
    <property type="component" value="Unassembled WGS sequence"/>
</dbReference>
<dbReference type="PANTHER" id="PTHR18866">
    <property type="entry name" value="CARBOXYLASE:PYRUVATE/ACETYL-COA/PROPIONYL-COA CARBOXYLASE"/>
    <property type="match status" value="1"/>
</dbReference>
<evidence type="ECO:0000259" key="15">
    <source>
        <dbReference type="PROSITE" id="PS50975"/>
    </source>
</evidence>
<dbReference type="Pfam" id="PF00364">
    <property type="entry name" value="Biotin_lipoyl"/>
    <property type="match status" value="1"/>
</dbReference>
<dbReference type="GO" id="GO:0004075">
    <property type="term" value="F:biotin carboxylase activity"/>
    <property type="evidence" value="ECO:0007669"/>
    <property type="project" value="UniProtKB-EC"/>
</dbReference>
<evidence type="ECO:0000259" key="16">
    <source>
        <dbReference type="PROSITE" id="PS50979"/>
    </source>
</evidence>
<dbReference type="SUPFAM" id="SSF51246">
    <property type="entry name" value="Rudiment single hybrid motif"/>
    <property type="match status" value="1"/>
</dbReference>
<dbReference type="SMART" id="SM00878">
    <property type="entry name" value="Biotin_carb_C"/>
    <property type="match status" value="1"/>
</dbReference>
<dbReference type="Pfam" id="PF02786">
    <property type="entry name" value="CPSase_L_D2"/>
    <property type="match status" value="1"/>
</dbReference>
<evidence type="ECO:0000313" key="17">
    <source>
        <dbReference type="EMBL" id="KTB64193.1"/>
    </source>
</evidence>
<dbReference type="CDD" id="cd06850">
    <property type="entry name" value="biotinyl_domain"/>
    <property type="match status" value="1"/>
</dbReference>
<evidence type="ECO:0000256" key="3">
    <source>
        <dbReference type="ARBA" id="ARBA00004956"/>
    </source>
</evidence>
<keyword evidence="10" id="KW-0092">Biotin</keyword>
<dbReference type="PANTHER" id="PTHR18866:SF33">
    <property type="entry name" value="METHYLCROTONOYL-COA CARBOXYLASE SUBUNIT ALPHA, MITOCHONDRIAL-RELATED"/>
    <property type="match status" value="1"/>
</dbReference>
<proteinExistence type="predicted"/>
<dbReference type="InterPro" id="IPR011054">
    <property type="entry name" value="Rudment_hybrid_motif"/>
</dbReference>
<comment type="cofactor">
    <cofactor evidence="1">
        <name>biotin</name>
        <dbReference type="ChEBI" id="CHEBI:57586"/>
    </cofactor>
</comment>
<dbReference type="AlphaFoldDB" id="A0A0W0HUJ5"/>
<keyword evidence="6" id="KW-0436">Ligase</keyword>
<dbReference type="PROSITE" id="PS00188">
    <property type="entry name" value="BIOTIN"/>
    <property type="match status" value="1"/>
</dbReference>
<dbReference type="Gene3D" id="3.30.470.20">
    <property type="entry name" value="ATP-grasp fold, B domain"/>
    <property type="match status" value="1"/>
</dbReference>
<evidence type="ECO:0000256" key="13">
    <source>
        <dbReference type="PROSITE-ProRule" id="PRU00409"/>
    </source>
</evidence>
<sequence>MPAFTKILIANRGEIACRIQRTAQALGYRTVAVYSDADAQALHVHMADEAVPIGPAPVNQSYLNIAAILDAARRTGADAIHPGYGFLSENAAFAQACLDAGLTFIGPSVAAIELMGSKRQSKLAMLDAGVPCIAGYQGTAQDDATLQQEAERIGYPLMIKASAGGGGRGMRLVHDVSQLLDQLRTARSEALNAFGSDELILEQALIDPRHVEIQLFGDSHGHLIYLGERDCSIQRRHQKVIEEAPCPVMTPALRQAMGDAALKAGRAVNYVGAGTVEFLLDRNGHFYFLEMNTRLQVEHPVTELITGLDLVELQLNIAAGEALPLQQADVTLTGHAMEVRLYAEDPAQGFLPQTGDVLRWEPAGGVRIDHGVLEGQRISPFYDAMLGKIIAHGATREEARRKLLRAVQDTVLLGVTTNQGLLVDLLRHADFIAGEFSTGFIAEHFHHIPRHAATEEQLALAAALFYQHSASAHRQGLSGWRNNAPWRYRLAVNDKVHDLDVSVLEGNHLQANGIEVRDLTTDGRWATLVIDGIRRRLPYHLDDTQLWLPGVKIINRTQQVASRQADASTGVVKAPMDGAIVDIRVSAGERVSKGQLLLVLEAMKMEHPLTAGIDGVIKGVQVVAGDQVRNRQVLLEIE</sequence>